<feature type="compositionally biased region" description="Polar residues" evidence="1">
    <location>
        <begin position="8"/>
        <end position="21"/>
    </location>
</feature>
<accession>A0A5J5DS14</accession>
<dbReference type="EMBL" id="RZNZ01000025">
    <property type="protein sequence ID" value="KAA8815720.1"/>
    <property type="molecule type" value="Genomic_DNA"/>
</dbReference>
<keyword evidence="5" id="KW-1185">Reference proteome</keyword>
<evidence type="ECO:0000313" key="2">
    <source>
        <dbReference type="EMBL" id="KAA8815720.1"/>
    </source>
</evidence>
<gene>
    <name evidence="3" type="primary">mobC</name>
    <name evidence="3" type="ORF">EM848_11570</name>
    <name evidence="2" type="ORF">EMO90_11810</name>
</gene>
<sequence length="140" mass="14911">MVAETAGRSFSVTVETPSSAASHMRRAADGSPRRHVLLTRLSDAEMHSVDALAEAAGMRRGTWARMALLDIINDRSASVREVASADVLERLETGLARAGNNLNQLVRLSNTYGGIDPERALDALDGINAAIEAIERAVDG</sequence>
<feature type="region of interest" description="Disordered" evidence="1">
    <location>
        <begin position="1"/>
        <end position="32"/>
    </location>
</feature>
<evidence type="ECO:0000313" key="4">
    <source>
        <dbReference type="Proteomes" id="UP000345527"/>
    </source>
</evidence>
<dbReference type="EMBL" id="RZOA01000037">
    <property type="protein sequence ID" value="KAA8821022.1"/>
    <property type="molecule type" value="Genomic_DNA"/>
</dbReference>
<comment type="caution">
    <text evidence="3">The sequence shown here is derived from an EMBL/GenBank/DDBJ whole genome shotgun (WGS) entry which is preliminary data.</text>
</comment>
<evidence type="ECO:0000313" key="5">
    <source>
        <dbReference type="Proteomes" id="UP000374630"/>
    </source>
</evidence>
<reference evidence="4 5" key="1">
    <citation type="journal article" date="2019" name="Syst. Appl. Microbiol.">
        <title>Characterization of Bifidobacterium species in feaces of the Egyptian fruit bat: Description of B. vespertilionis sp. nov. and B. rousetti sp. nov.</title>
        <authorList>
            <person name="Modesto M."/>
            <person name="Satti M."/>
            <person name="Watanabe K."/>
            <person name="Puglisi E."/>
            <person name="Morelli L."/>
            <person name="Huang C.-H."/>
            <person name="Liou J.-S."/>
            <person name="Miyashita M."/>
            <person name="Tamura T."/>
            <person name="Saito S."/>
            <person name="Mori K."/>
            <person name="Huang L."/>
            <person name="Sciavilla P."/>
            <person name="Sandri C."/>
            <person name="Spiezio C."/>
            <person name="Vitali F."/>
            <person name="Cavalieri D."/>
            <person name="Perpetuini G."/>
            <person name="Tofalo R."/>
            <person name="Bonetti A."/>
            <person name="Arita M."/>
            <person name="Mattarelli P."/>
        </authorList>
    </citation>
    <scope>NUCLEOTIDE SEQUENCE [LARGE SCALE GENOMIC DNA]</scope>
    <source>
        <strain evidence="2 5">RST16</strain>
        <strain evidence="3 4">RST8</strain>
    </source>
</reference>
<dbReference type="AlphaFoldDB" id="A0A5J5DS14"/>
<evidence type="ECO:0000256" key="1">
    <source>
        <dbReference type="SAM" id="MobiDB-lite"/>
    </source>
</evidence>
<protein>
    <submittedName>
        <fullName evidence="3">Plasmid mobilization relaxosome protein MobC</fullName>
    </submittedName>
</protein>
<organism evidence="3 4">
    <name type="scientific">Bifidobacterium vespertilionis</name>
    <dbReference type="NCBI Taxonomy" id="2562524"/>
    <lineage>
        <taxon>Bacteria</taxon>
        <taxon>Bacillati</taxon>
        <taxon>Actinomycetota</taxon>
        <taxon>Actinomycetes</taxon>
        <taxon>Bifidobacteriales</taxon>
        <taxon>Bifidobacteriaceae</taxon>
        <taxon>Bifidobacterium</taxon>
    </lineage>
</organism>
<proteinExistence type="predicted"/>
<name>A0A5J5DS14_9BIFI</name>
<dbReference type="Proteomes" id="UP000345527">
    <property type="component" value="Unassembled WGS sequence"/>
</dbReference>
<evidence type="ECO:0000313" key="3">
    <source>
        <dbReference type="EMBL" id="KAA8821022.1"/>
    </source>
</evidence>
<dbReference type="Proteomes" id="UP000374630">
    <property type="component" value="Unassembled WGS sequence"/>
</dbReference>